<sequence length="547" mass="62080">MTGSVPDHLMLRHLRCEIGVSLEINKTWFRRRTRPRSRSATIELIRSLWRLKTSKRSKEILPPGPRPWPVVGCVPQMWRNRPAYKWVHSILEEFNTDIACVKLGNVHVIAVKSPEIAREFLKKNDAVFASRPVTMATHILSSGYVTTGVVPWGSQWKKMRRVLIADVFNQSRVHWLLGKRNEEADNLVKFLYNQCSVNPNGSVVNVRTAALFYSGGVMRRMIFNSRYFGKGREDGGPGLEEEEHVSALLTILLHVYAFCVSDYLPWLRVFDIGGHEKMVRDALKITKQYQDPVINERLHQWRDGKRTEPADLLDVFISLKDANGQPLLSSEEIKAQITELQLATVDNPFNAGEWALSQMLNQPEMLKKAVEELDRVVGKHRLVQESDIPKLPYIRACSREALRLHPVAPFNLPHVSNADVVVAGYFIPKGSAVLLSRLGLGRNPEVWENPLRFNPERHLNGDAGQQVELEEHELRFITFSTGRRGCMGGSLGTTITVMLLARLLQGFTWSMPPNVDKIDLTEALSLFKANPLYAHAKPRLPATLYLV</sequence>
<proteinExistence type="inferred from homology"/>
<reference evidence="11" key="2">
    <citation type="submission" date="2019-10" db="EMBL/GenBank/DDBJ databases">
        <title>A de novo genome assembly of a pear dwarfing rootstock.</title>
        <authorList>
            <person name="Wang F."/>
            <person name="Wang J."/>
            <person name="Li S."/>
            <person name="Zhang Y."/>
            <person name="Fang M."/>
            <person name="Ma L."/>
            <person name="Zhao Y."/>
            <person name="Jiang S."/>
        </authorList>
    </citation>
    <scope>NUCLEOTIDE SEQUENCE [LARGE SCALE GENOMIC DNA]</scope>
</reference>
<gene>
    <name evidence="10" type="ORF">D8674_002658</name>
</gene>
<dbReference type="Gene3D" id="1.10.630.10">
    <property type="entry name" value="Cytochrome P450"/>
    <property type="match status" value="1"/>
</dbReference>
<dbReference type="PANTHER" id="PTHR47944">
    <property type="entry name" value="CYTOCHROME P450 98A9"/>
    <property type="match status" value="1"/>
</dbReference>
<reference evidence="10 11" key="3">
    <citation type="submission" date="2019-11" db="EMBL/GenBank/DDBJ databases">
        <title>A de novo genome assembly of a pear dwarfing rootstock.</title>
        <authorList>
            <person name="Wang F."/>
            <person name="Wang J."/>
            <person name="Li S."/>
            <person name="Zhang Y."/>
            <person name="Fang M."/>
            <person name="Ma L."/>
            <person name="Zhao Y."/>
            <person name="Jiang S."/>
        </authorList>
    </citation>
    <scope>NUCLEOTIDE SEQUENCE [LARGE SCALE GENOMIC DNA]</scope>
    <source>
        <strain evidence="10">S2</strain>
        <tissue evidence="10">Leaf</tissue>
    </source>
</reference>
<dbReference type="OrthoDB" id="2789670at2759"/>
<evidence type="ECO:0000256" key="5">
    <source>
        <dbReference type="ARBA" id="ARBA00023002"/>
    </source>
</evidence>
<dbReference type="InterPro" id="IPR017972">
    <property type="entry name" value="Cyt_P450_CS"/>
</dbReference>
<dbReference type="PANTHER" id="PTHR47944:SF19">
    <property type="entry name" value="CYTOCHROME P450 77A4"/>
    <property type="match status" value="1"/>
</dbReference>
<organism evidence="10 11">
    <name type="scientific">Pyrus ussuriensis x Pyrus communis</name>
    <dbReference type="NCBI Taxonomy" id="2448454"/>
    <lineage>
        <taxon>Eukaryota</taxon>
        <taxon>Viridiplantae</taxon>
        <taxon>Streptophyta</taxon>
        <taxon>Embryophyta</taxon>
        <taxon>Tracheophyta</taxon>
        <taxon>Spermatophyta</taxon>
        <taxon>Magnoliopsida</taxon>
        <taxon>eudicotyledons</taxon>
        <taxon>Gunneridae</taxon>
        <taxon>Pentapetalae</taxon>
        <taxon>rosids</taxon>
        <taxon>fabids</taxon>
        <taxon>Rosales</taxon>
        <taxon>Rosaceae</taxon>
        <taxon>Amygdaloideae</taxon>
        <taxon>Maleae</taxon>
        <taxon>Pyrus</taxon>
    </lineage>
</organism>
<feature type="binding site" description="axial binding residue" evidence="8">
    <location>
        <position position="486"/>
    </location>
    <ligand>
        <name>heme</name>
        <dbReference type="ChEBI" id="CHEBI:30413"/>
    </ligand>
    <ligandPart>
        <name>Fe</name>
        <dbReference type="ChEBI" id="CHEBI:18248"/>
    </ligandPart>
</feature>
<keyword evidence="5 9" id="KW-0560">Oxidoreductase</keyword>
<dbReference type="GO" id="GO:0016705">
    <property type="term" value="F:oxidoreductase activity, acting on paired donors, with incorporation or reduction of molecular oxygen"/>
    <property type="evidence" value="ECO:0007669"/>
    <property type="project" value="InterPro"/>
</dbReference>
<evidence type="ECO:0000256" key="3">
    <source>
        <dbReference type="ARBA" id="ARBA00022617"/>
    </source>
</evidence>
<keyword evidence="7 9" id="KW-0503">Monooxygenase</keyword>
<evidence type="ECO:0000256" key="4">
    <source>
        <dbReference type="ARBA" id="ARBA00022723"/>
    </source>
</evidence>
<evidence type="ECO:0000256" key="8">
    <source>
        <dbReference type="PIRSR" id="PIRSR602401-1"/>
    </source>
</evidence>
<comment type="caution">
    <text evidence="10">The sequence shown here is derived from an EMBL/GenBank/DDBJ whole genome shotgun (WGS) entry which is preliminary data.</text>
</comment>
<dbReference type="EMBL" id="SMOL01000695">
    <property type="protein sequence ID" value="KAB2601653.1"/>
    <property type="molecule type" value="Genomic_DNA"/>
</dbReference>
<dbReference type="GO" id="GO:0004497">
    <property type="term" value="F:monooxygenase activity"/>
    <property type="evidence" value="ECO:0007669"/>
    <property type="project" value="UniProtKB-KW"/>
</dbReference>
<dbReference type="Pfam" id="PF00067">
    <property type="entry name" value="p450"/>
    <property type="match status" value="1"/>
</dbReference>
<dbReference type="PRINTS" id="PR00463">
    <property type="entry name" value="EP450I"/>
</dbReference>
<name>A0A5N5FFN6_9ROSA</name>
<accession>A0A5N5FFN6</accession>
<evidence type="ECO:0000313" key="10">
    <source>
        <dbReference type="EMBL" id="KAB2601653.1"/>
    </source>
</evidence>
<dbReference type="InterPro" id="IPR036396">
    <property type="entry name" value="Cyt_P450_sf"/>
</dbReference>
<comment type="similarity">
    <text evidence="2 9">Belongs to the cytochrome P450 family.</text>
</comment>
<evidence type="ECO:0000256" key="7">
    <source>
        <dbReference type="ARBA" id="ARBA00023033"/>
    </source>
</evidence>
<dbReference type="InterPro" id="IPR001128">
    <property type="entry name" value="Cyt_P450"/>
</dbReference>
<evidence type="ECO:0000313" key="11">
    <source>
        <dbReference type="Proteomes" id="UP000327157"/>
    </source>
</evidence>
<dbReference type="GO" id="GO:0005506">
    <property type="term" value="F:iron ion binding"/>
    <property type="evidence" value="ECO:0007669"/>
    <property type="project" value="InterPro"/>
</dbReference>
<dbReference type="SUPFAM" id="SSF48264">
    <property type="entry name" value="Cytochrome P450"/>
    <property type="match status" value="1"/>
</dbReference>
<evidence type="ECO:0000256" key="1">
    <source>
        <dbReference type="ARBA" id="ARBA00001971"/>
    </source>
</evidence>
<keyword evidence="3 8" id="KW-0349">Heme</keyword>
<keyword evidence="6 8" id="KW-0408">Iron</keyword>
<dbReference type="AlphaFoldDB" id="A0A5N5FFN6"/>
<protein>
    <submittedName>
        <fullName evidence="10">Isoleucine N-monooxygenase 2-like</fullName>
    </submittedName>
</protein>
<dbReference type="PROSITE" id="PS00086">
    <property type="entry name" value="CYTOCHROME_P450"/>
    <property type="match status" value="1"/>
</dbReference>
<keyword evidence="4 8" id="KW-0479">Metal-binding</keyword>
<evidence type="ECO:0000256" key="9">
    <source>
        <dbReference type="RuleBase" id="RU000461"/>
    </source>
</evidence>
<dbReference type="GO" id="GO:0020037">
    <property type="term" value="F:heme binding"/>
    <property type="evidence" value="ECO:0007669"/>
    <property type="project" value="InterPro"/>
</dbReference>
<reference evidence="10 11" key="1">
    <citation type="submission" date="2019-09" db="EMBL/GenBank/DDBJ databases">
        <authorList>
            <person name="Ou C."/>
        </authorList>
    </citation>
    <scope>NUCLEOTIDE SEQUENCE [LARGE SCALE GENOMIC DNA]</scope>
    <source>
        <strain evidence="10">S2</strain>
        <tissue evidence="10">Leaf</tissue>
    </source>
</reference>
<evidence type="ECO:0000256" key="6">
    <source>
        <dbReference type="ARBA" id="ARBA00023004"/>
    </source>
</evidence>
<dbReference type="GO" id="GO:0019756">
    <property type="term" value="P:cyanogenic glycoside biosynthetic process"/>
    <property type="evidence" value="ECO:0007669"/>
    <property type="project" value="UniProtKB-ARBA"/>
</dbReference>
<dbReference type="Proteomes" id="UP000327157">
    <property type="component" value="Chromosome 10"/>
</dbReference>
<comment type="cofactor">
    <cofactor evidence="1 8">
        <name>heme</name>
        <dbReference type="ChEBI" id="CHEBI:30413"/>
    </cofactor>
</comment>
<keyword evidence="11" id="KW-1185">Reference proteome</keyword>
<evidence type="ECO:0000256" key="2">
    <source>
        <dbReference type="ARBA" id="ARBA00010617"/>
    </source>
</evidence>
<dbReference type="InterPro" id="IPR002401">
    <property type="entry name" value="Cyt_P450_E_grp-I"/>
</dbReference>
<dbReference type="FunFam" id="1.10.630.10:FF:000037">
    <property type="entry name" value="Cytochrome P450 9"/>
    <property type="match status" value="1"/>
</dbReference>